<accession>A0A8H4R5L6</accession>
<protein>
    <submittedName>
        <fullName evidence="2">Uncharacterized protein</fullName>
    </submittedName>
</protein>
<feature type="compositionally biased region" description="Polar residues" evidence="1">
    <location>
        <begin position="186"/>
        <end position="198"/>
    </location>
</feature>
<dbReference type="Proteomes" id="UP000521872">
    <property type="component" value="Unassembled WGS sequence"/>
</dbReference>
<feature type="region of interest" description="Disordered" evidence="1">
    <location>
        <begin position="363"/>
        <end position="391"/>
    </location>
</feature>
<keyword evidence="3" id="KW-1185">Reference proteome</keyword>
<proteinExistence type="predicted"/>
<feature type="compositionally biased region" description="Low complexity" evidence="1">
    <location>
        <begin position="168"/>
        <end position="178"/>
    </location>
</feature>
<evidence type="ECO:0000256" key="1">
    <source>
        <dbReference type="SAM" id="MobiDB-lite"/>
    </source>
</evidence>
<feature type="compositionally biased region" description="Polar residues" evidence="1">
    <location>
        <begin position="367"/>
        <end position="387"/>
    </location>
</feature>
<dbReference type="EMBL" id="JAACJL010000001">
    <property type="protein sequence ID" value="KAF4623870.1"/>
    <property type="molecule type" value="Genomic_DNA"/>
</dbReference>
<feature type="region of interest" description="Disordered" evidence="1">
    <location>
        <begin position="155"/>
        <end position="219"/>
    </location>
</feature>
<evidence type="ECO:0000313" key="2">
    <source>
        <dbReference type="EMBL" id="KAF4623870.1"/>
    </source>
</evidence>
<name>A0A8H4R5L6_9AGAR</name>
<organism evidence="2 3">
    <name type="scientific">Agrocybe pediades</name>
    <dbReference type="NCBI Taxonomy" id="84607"/>
    <lineage>
        <taxon>Eukaryota</taxon>
        <taxon>Fungi</taxon>
        <taxon>Dikarya</taxon>
        <taxon>Basidiomycota</taxon>
        <taxon>Agaricomycotina</taxon>
        <taxon>Agaricomycetes</taxon>
        <taxon>Agaricomycetidae</taxon>
        <taxon>Agaricales</taxon>
        <taxon>Agaricineae</taxon>
        <taxon>Strophariaceae</taxon>
        <taxon>Agrocybe</taxon>
    </lineage>
</organism>
<sequence>MPSSPSKPDIEPVYPRPPDSELRTKCRYCGSENMARRFDLCQGLTDARNYGRWMQRCNACYKFQYHSEARHPEEHIPEALRMRQALASSAKQAKTQILCPEPGCRLATKNSVRAANKLCTNKSGPLCADHSYLKGGCRGAHKDIARGYKPEMQGNDILSVSKPPTALSISSSSSAASSHLPRDSQPDSSSVKTSTHVQPRQLYGRPLDPGYRYRDPQAEQEAIRKRATFEAHLLEDEAKVITLYFFYDITKGPLILKSKPHIELPTSSKFILRDEPMFMTTLRNTQIPESAIAYFDLTITPPSWIILSDPGIPITVIHGQSKLVLRDARKEAGAFEGLPHLLQASLSITTDARPSKKICALDIRQPSGPSTLSSKPQNLSNKKNTPKSIVDLPPSTVKSGFDKLIALLDDDAGATFKDTFPRVFPNMMGNTTAYRYFSFYKNARATFEVIVNRIKFDESKSLQKVWSDLKQEVEKARNVQADSTPVCFELKDIQLDNPSTDSDLEIVEVKKGYLENSPSSTGRYHSVHKVCPLHSI</sequence>
<dbReference type="AlphaFoldDB" id="A0A8H4R5L6"/>
<reference evidence="2 3" key="1">
    <citation type="submission" date="2019-12" db="EMBL/GenBank/DDBJ databases">
        <authorList>
            <person name="Floudas D."/>
            <person name="Bentzer J."/>
            <person name="Ahren D."/>
            <person name="Johansson T."/>
            <person name="Persson P."/>
            <person name="Tunlid A."/>
        </authorList>
    </citation>
    <scope>NUCLEOTIDE SEQUENCE [LARGE SCALE GENOMIC DNA]</scope>
    <source>
        <strain evidence="2 3">CBS 102.39</strain>
    </source>
</reference>
<evidence type="ECO:0000313" key="3">
    <source>
        <dbReference type="Proteomes" id="UP000521872"/>
    </source>
</evidence>
<comment type="caution">
    <text evidence="2">The sequence shown here is derived from an EMBL/GenBank/DDBJ whole genome shotgun (WGS) entry which is preliminary data.</text>
</comment>
<gene>
    <name evidence="2" type="ORF">D9613_002380</name>
</gene>